<feature type="transmembrane region" description="Helical" evidence="6">
    <location>
        <begin position="46"/>
        <end position="65"/>
    </location>
</feature>
<dbReference type="Pfam" id="PF00892">
    <property type="entry name" value="EamA"/>
    <property type="match status" value="2"/>
</dbReference>
<feature type="transmembrane region" description="Helical" evidence="6">
    <location>
        <begin position="253"/>
        <end position="273"/>
    </location>
</feature>
<feature type="domain" description="EamA" evidence="7">
    <location>
        <begin position="162"/>
        <end position="294"/>
    </location>
</feature>
<protein>
    <submittedName>
        <fullName evidence="8">Membrane protein</fullName>
    </submittedName>
</protein>
<dbReference type="PANTHER" id="PTHR32322:SF2">
    <property type="entry name" value="EAMA DOMAIN-CONTAINING PROTEIN"/>
    <property type="match status" value="1"/>
</dbReference>
<feature type="transmembrane region" description="Helical" evidence="6">
    <location>
        <begin position="222"/>
        <end position="241"/>
    </location>
</feature>
<dbReference type="EMBL" id="LGAP01000001">
    <property type="protein sequence ID" value="KOF22020.1"/>
    <property type="molecule type" value="Genomic_DNA"/>
</dbReference>
<dbReference type="InterPro" id="IPR050638">
    <property type="entry name" value="AA-Vitamin_Transporters"/>
</dbReference>
<keyword evidence="5 6" id="KW-0472">Membrane</keyword>
<dbReference type="PATRIC" id="fig|106592.7.peg.28"/>
<feature type="transmembrane region" description="Helical" evidence="6">
    <location>
        <begin position="193"/>
        <end position="216"/>
    </location>
</feature>
<dbReference type="AlphaFoldDB" id="A0A0L8C568"/>
<dbReference type="InterPro" id="IPR000620">
    <property type="entry name" value="EamA_dom"/>
</dbReference>
<evidence type="ECO:0000259" key="7">
    <source>
        <dbReference type="Pfam" id="PF00892"/>
    </source>
</evidence>
<dbReference type="Gene3D" id="1.10.3730.20">
    <property type="match status" value="1"/>
</dbReference>
<proteinExistence type="inferred from homology"/>
<evidence type="ECO:0000256" key="6">
    <source>
        <dbReference type="SAM" id="Phobius"/>
    </source>
</evidence>
<keyword evidence="4 6" id="KW-1133">Transmembrane helix</keyword>
<evidence type="ECO:0000313" key="9">
    <source>
        <dbReference type="Proteomes" id="UP000037425"/>
    </source>
</evidence>
<feature type="transmembrane region" description="Helical" evidence="6">
    <location>
        <begin position="77"/>
        <end position="100"/>
    </location>
</feature>
<accession>A0A0L8C568</accession>
<evidence type="ECO:0000256" key="1">
    <source>
        <dbReference type="ARBA" id="ARBA00004141"/>
    </source>
</evidence>
<feature type="transmembrane region" description="Helical" evidence="6">
    <location>
        <begin position="12"/>
        <end position="34"/>
    </location>
</feature>
<feature type="transmembrane region" description="Helical" evidence="6">
    <location>
        <begin position="135"/>
        <end position="155"/>
    </location>
</feature>
<dbReference type="InterPro" id="IPR037185">
    <property type="entry name" value="EmrE-like"/>
</dbReference>
<evidence type="ECO:0000256" key="4">
    <source>
        <dbReference type="ARBA" id="ARBA00022989"/>
    </source>
</evidence>
<dbReference type="PANTHER" id="PTHR32322">
    <property type="entry name" value="INNER MEMBRANE TRANSPORTER"/>
    <property type="match status" value="1"/>
</dbReference>
<reference evidence="9" key="1">
    <citation type="submission" date="2015-07" db="EMBL/GenBank/DDBJ databases">
        <title>Whole genome sequence of an Ensifer adhaerens strain isolated from a cave pool in the Wind Cave National Park.</title>
        <authorList>
            <person name="Eng W.W.H."/>
            <person name="Gan H.M."/>
            <person name="Barton H.A."/>
            <person name="Savka M.A."/>
        </authorList>
    </citation>
    <scope>NUCLEOTIDE SEQUENCE [LARGE SCALE GENOMIC DNA]</scope>
    <source>
        <strain evidence="9">SD006</strain>
    </source>
</reference>
<sequence>MVALTLGRGSAAPVATGYAGALVTVLIWAGWILATRHTAGTTLGTIDLGLIRYGIPALVLAPVWLRTGLLPRKLPILLLLLMVAGSGALFFQVAAFAIHVTPASSVGVLLGGSMPLATALIGITIFGERPDRMRVAGFTAIVAGVALLLARSLAGTAGTGWTGYALLPAAATLWAIYTHAFRRSGLSPLEGSALIAVWSFLIHLLLAGIFGSTLASVPLKEIALQITSQGLLSGLVAMVAYGVAVRSLGGTQAAAFTALTPVLAMIGGAMLLGERIGPFEIVAAVITAIGVALSTGILSPRRA</sequence>
<name>A0A0L8C568_ENSAD</name>
<dbReference type="Proteomes" id="UP000037425">
    <property type="component" value="Unassembled WGS sequence"/>
</dbReference>
<evidence type="ECO:0000256" key="2">
    <source>
        <dbReference type="ARBA" id="ARBA00007362"/>
    </source>
</evidence>
<organism evidence="8 9">
    <name type="scientific">Ensifer adhaerens</name>
    <name type="common">Sinorhizobium morelense</name>
    <dbReference type="NCBI Taxonomy" id="106592"/>
    <lineage>
        <taxon>Bacteria</taxon>
        <taxon>Pseudomonadati</taxon>
        <taxon>Pseudomonadota</taxon>
        <taxon>Alphaproteobacteria</taxon>
        <taxon>Hyphomicrobiales</taxon>
        <taxon>Rhizobiaceae</taxon>
        <taxon>Sinorhizobium/Ensifer group</taxon>
        <taxon>Ensifer</taxon>
    </lineage>
</organism>
<dbReference type="SUPFAM" id="SSF103481">
    <property type="entry name" value="Multidrug resistance efflux transporter EmrE"/>
    <property type="match status" value="2"/>
</dbReference>
<evidence type="ECO:0000256" key="5">
    <source>
        <dbReference type="ARBA" id="ARBA00023136"/>
    </source>
</evidence>
<comment type="similarity">
    <text evidence="2">Belongs to the EamA transporter family.</text>
</comment>
<comment type="subcellular location">
    <subcellularLocation>
        <location evidence="1">Membrane</location>
        <topology evidence="1">Multi-pass membrane protein</topology>
    </subcellularLocation>
</comment>
<evidence type="ECO:0000313" key="8">
    <source>
        <dbReference type="EMBL" id="KOF22020.1"/>
    </source>
</evidence>
<evidence type="ECO:0000256" key="3">
    <source>
        <dbReference type="ARBA" id="ARBA00022692"/>
    </source>
</evidence>
<dbReference type="GO" id="GO:0016020">
    <property type="term" value="C:membrane"/>
    <property type="evidence" value="ECO:0007669"/>
    <property type="project" value="UniProtKB-SubCell"/>
</dbReference>
<dbReference type="RefSeq" id="WP_053246849.1">
    <property type="nucleotide sequence ID" value="NZ_LGAP01000001.1"/>
</dbReference>
<feature type="transmembrane region" description="Helical" evidence="6">
    <location>
        <begin position="279"/>
        <end position="298"/>
    </location>
</feature>
<feature type="transmembrane region" description="Helical" evidence="6">
    <location>
        <begin position="106"/>
        <end position="126"/>
    </location>
</feature>
<gene>
    <name evidence="8" type="ORF">AC244_00110</name>
</gene>
<keyword evidence="3 6" id="KW-0812">Transmembrane</keyword>
<feature type="transmembrane region" description="Helical" evidence="6">
    <location>
        <begin position="161"/>
        <end position="181"/>
    </location>
</feature>
<dbReference type="OrthoDB" id="7743310at2"/>
<feature type="domain" description="EamA" evidence="7">
    <location>
        <begin position="16"/>
        <end position="149"/>
    </location>
</feature>
<comment type="caution">
    <text evidence="8">The sequence shown here is derived from an EMBL/GenBank/DDBJ whole genome shotgun (WGS) entry which is preliminary data.</text>
</comment>